<accession>A0ABR0K312</accession>
<evidence type="ECO:0000313" key="2">
    <source>
        <dbReference type="EMBL" id="KAK5084912.1"/>
    </source>
</evidence>
<protein>
    <submittedName>
        <fullName evidence="2">Uncharacterized protein</fullName>
    </submittedName>
</protein>
<feature type="region of interest" description="Disordered" evidence="1">
    <location>
        <begin position="174"/>
        <end position="204"/>
    </location>
</feature>
<keyword evidence="3" id="KW-1185">Reference proteome</keyword>
<feature type="region of interest" description="Disordered" evidence="1">
    <location>
        <begin position="240"/>
        <end position="304"/>
    </location>
</feature>
<dbReference type="Proteomes" id="UP001345013">
    <property type="component" value="Unassembled WGS sequence"/>
</dbReference>
<feature type="region of interest" description="Disordered" evidence="1">
    <location>
        <begin position="29"/>
        <end position="89"/>
    </location>
</feature>
<name>A0ABR0K312_9EURO</name>
<sequence>MDCSEVGGGPVQAQGTSLRLNQLGQVFGDANTSTTHRFPKRSLLSRSYDKSRNVPSANAVKNAEGRRPSDWSVASSNEERKQQGVARGHEVNGLAAKLAAKYNAPTRKQSDVFYPRIKSEMCYTEEVYHVLCGHWADRPRIYHRCVGAPDQPLDQLHTVPSLPRLEAQVGKYREHGDPRLPKPGMRMSTPCTNAVTRGPARDEHNKCGRCRIDVEKIVSNQTGMWFSFRRDPVTGKAVFKDRQPESAASRLARSKTSGGKLAPPDQGTMKPIPAQSAGQGGKGRLGECSLTRNGSWSSHGHVEL</sequence>
<comment type="caution">
    <text evidence="2">The sequence shown here is derived from an EMBL/GenBank/DDBJ whole genome shotgun (WGS) entry which is preliminary data.</text>
</comment>
<evidence type="ECO:0000256" key="1">
    <source>
        <dbReference type="SAM" id="MobiDB-lite"/>
    </source>
</evidence>
<proteinExistence type="predicted"/>
<organism evidence="2 3">
    <name type="scientific">Lithohypha guttulata</name>
    <dbReference type="NCBI Taxonomy" id="1690604"/>
    <lineage>
        <taxon>Eukaryota</taxon>
        <taxon>Fungi</taxon>
        <taxon>Dikarya</taxon>
        <taxon>Ascomycota</taxon>
        <taxon>Pezizomycotina</taxon>
        <taxon>Eurotiomycetes</taxon>
        <taxon>Chaetothyriomycetidae</taxon>
        <taxon>Chaetothyriales</taxon>
        <taxon>Trichomeriaceae</taxon>
        <taxon>Lithohypha</taxon>
    </lineage>
</organism>
<feature type="compositionally biased region" description="Basic and acidic residues" evidence="1">
    <location>
        <begin position="77"/>
        <end position="89"/>
    </location>
</feature>
<dbReference type="EMBL" id="JAVRRG010000110">
    <property type="protein sequence ID" value="KAK5084912.1"/>
    <property type="molecule type" value="Genomic_DNA"/>
</dbReference>
<reference evidence="2 3" key="1">
    <citation type="submission" date="2023-08" db="EMBL/GenBank/DDBJ databases">
        <title>Black Yeasts Isolated from many extreme environments.</title>
        <authorList>
            <person name="Coleine C."/>
            <person name="Stajich J.E."/>
            <person name="Selbmann L."/>
        </authorList>
    </citation>
    <scope>NUCLEOTIDE SEQUENCE [LARGE SCALE GENOMIC DNA]</scope>
    <source>
        <strain evidence="2 3">CCFEE 5885</strain>
    </source>
</reference>
<evidence type="ECO:0000313" key="3">
    <source>
        <dbReference type="Proteomes" id="UP001345013"/>
    </source>
</evidence>
<gene>
    <name evidence="2" type="ORF">LTR24_007400</name>
</gene>